<evidence type="ECO:0000256" key="4">
    <source>
        <dbReference type="ARBA" id="ARBA00022946"/>
    </source>
</evidence>
<organism evidence="8">
    <name type="scientific">Ajellomyces dermatitidis (strain ATCC 18188 / CBS 674.68)</name>
    <name type="common">Blastomyces dermatitidis</name>
    <dbReference type="NCBI Taxonomy" id="653446"/>
    <lineage>
        <taxon>Eukaryota</taxon>
        <taxon>Fungi</taxon>
        <taxon>Dikarya</taxon>
        <taxon>Ascomycota</taxon>
        <taxon>Pezizomycotina</taxon>
        <taxon>Eurotiomycetes</taxon>
        <taxon>Eurotiomycetidae</taxon>
        <taxon>Onygenales</taxon>
        <taxon>Ajellomycetaceae</taxon>
        <taxon>Blastomyces</taxon>
    </lineage>
</organism>
<accession>F2TPF7</accession>
<evidence type="ECO:0000256" key="3">
    <source>
        <dbReference type="ARBA" id="ARBA00016197"/>
    </source>
</evidence>
<dbReference type="Pfam" id="PF01636">
    <property type="entry name" value="APH"/>
    <property type="match status" value="1"/>
</dbReference>
<dbReference type="AlphaFoldDB" id="F2TPF7"/>
<gene>
    <name evidence="8" type="ORF">BDDG_08065</name>
</gene>
<keyword evidence="4" id="KW-0809">Transit peptide</keyword>
<dbReference type="InterPro" id="IPR002575">
    <property type="entry name" value="Aminoglycoside_PTrfase"/>
</dbReference>
<evidence type="ECO:0000256" key="5">
    <source>
        <dbReference type="ARBA" id="ARBA00023128"/>
    </source>
</evidence>
<dbReference type="EMBL" id="GG749485">
    <property type="protein sequence ID" value="EGE85120.1"/>
    <property type="molecule type" value="Genomic_DNA"/>
</dbReference>
<dbReference type="PANTHER" id="PTHR36091">
    <property type="entry name" value="ALTERED INHERITANCE OF MITOCHONDRIA PROTEIN 9, MITOCHONDRIAL"/>
    <property type="match status" value="1"/>
</dbReference>
<dbReference type="GO" id="GO:0005739">
    <property type="term" value="C:mitochondrion"/>
    <property type="evidence" value="ECO:0007669"/>
    <property type="project" value="UniProtKB-SubCell"/>
</dbReference>
<keyword evidence="8" id="KW-0808">Transferase</keyword>
<comment type="subcellular location">
    <subcellularLocation>
        <location evidence="1">Mitochondrion</location>
    </subcellularLocation>
</comment>
<reference evidence="8" key="1">
    <citation type="submission" date="2010-03" db="EMBL/GenBank/DDBJ databases">
        <title>Annotation of Blastomyces dermatitidis strain ATCC 18188.</title>
        <authorList>
            <consortium name="The Broad Institute Genome Sequencing Platform"/>
            <consortium name="Broad Institute Genome Sequencing Center for Infectious Disease."/>
            <person name="Cuomo C."/>
            <person name="Klein B."/>
            <person name="Sullivan T."/>
            <person name="Heitman J."/>
            <person name="Young S."/>
            <person name="Zeng Q."/>
            <person name="Gargeya S."/>
            <person name="Alvarado L."/>
            <person name="Berlin A.M."/>
            <person name="Chapman S.B."/>
            <person name="Chen Z."/>
            <person name="Freedman E."/>
            <person name="Gellesch M."/>
            <person name="Goldberg J."/>
            <person name="Griggs A."/>
            <person name="Gujja S."/>
            <person name="Heilman E."/>
            <person name="Heiman D."/>
            <person name="Howarth C."/>
            <person name="Mehta T."/>
            <person name="Neiman D."/>
            <person name="Pearson M."/>
            <person name="Roberts A."/>
            <person name="Saif S."/>
            <person name="Shea T."/>
            <person name="Shenoy N."/>
            <person name="Sisk P."/>
            <person name="Stolte C."/>
            <person name="Sykes S."/>
            <person name="White J."/>
            <person name="Yandava C."/>
            <person name="Haas B."/>
            <person name="Nusbaum C."/>
            <person name="Birren B."/>
        </authorList>
    </citation>
    <scope>NUCLEOTIDE SEQUENCE</scope>
    <source>
        <strain evidence="8">ATCC 18188</strain>
    </source>
</reference>
<proteinExistence type="inferred from homology"/>
<keyword evidence="5" id="KW-0496">Mitochondrion</keyword>
<feature type="domain" description="Aminoglycoside phosphotransferase" evidence="7">
    <location>
        <begin position="312"/>
        <end position="400"/>
    </location>
</feature>
<dbReference type="InterPro" id="IPR011009">
    <property type="entry name" value="Kinase-like_dom_sf"/>
</dbReference>
<comment type="similarity">
    <text evidence="2">Belongs to the AIM9 family.</text>
</comment>
<dbReference type="GO" id="GO:0016740">
    <property type="term" value="F:transferase activity"/>
    <property type="evidence" value="ECO:0007669"/>
    <property type="project" value="UniProtKB-KW"/>
</dbReference>
<dbReference type="PANTHER" id="PTHR36091:SF1">
    <property type="entry name" value="ALTERED INHERITANCE OF MITOCHONDRIA PROTEIN 9, MITOCHONDRIAL"/>
    <property type="match status" value="1"/>
</dbReference>
<evidence type="ECO:0000259" key="7">
    <source>
        <dbReference type="Pfam" id="PF01636"/>
    </source>
</evidence>
<protein>
    <recommendedName>
        <fullName evidence="3">Altered inheritance of mitochondria protein 9, mitochondrial</fullName>
    </recommendedName>
    <alternativeName>
        <fullName evidence="6">Found in mitochondrial proteome protein 29</fullName>
    </alternativeName>
</protein>
<evidence type="ECO:0000313" key="8">
    <source>
        <dbReference type="EMBL" id="EGE85120.1"/>
    </source>
</evidence>
<evidence type="ECO:0000256" key="2">
    <source>
        <dbReference type="ARBA" id="ARBA00005543"/>
    </source>
</evidence>
<dbReference type="SUPFAM" id="SSF56112">
    <property type="entry name" value="Protein kinase-like (PK-like)"/>
    <property type="match status" value="1"/>
</dbReference>
<dbReference type="Proteomes" id="UP000007802">
    <property type="component" value="Unassembled WGS sequence"/>
</dbReference>
<dbReference type="HOGENOM" id="CLU_019189_3_0_1"/>
<dbReference type="OrthoDB" id="2831558at2759"/>
<evidence type="ECO:0000256" key="1">
    <source>
        <dbReference type="ARBA" id="ARBA00004173"/>
    </source>
</evidence>
<dbReference type="InterPro" id="IPR051035">
    <property type="entry name" value="Mito_inheritance_9"/>
</dbReference>
<evidence type="ECO:0000256" key="6">
    <source>
        <dbReference type="ARBA" id="ARBA00031849"/>
    </source>
</evidence>
<name>F2TPF7_AJEDA</name>
<sequence>MFALSKYYASFKIVTPSTLDIAPEMIMRCHKLLLYSFKRPKPIQFRRTSLMSGHRTISQAPMAGCQSMKSLFDYTAGRWLHLDSPQREARYLQFNFDRLCEKVLSLCPSATSIQSCQKLEGGFSRAFIITTDNGRCVVAKIPTSVAGPARFITNSEDLDLVRQLYLLVHTVQQNAEIPIPTILDWSDDLANPIGSAYIIMEHAGGVPLHQMWPKMSFPQKMNCIRSISTNIMKMSELDFPGYGSLYFADAVFLDTGLKQKLDDYKYCIGPSCRNTYWDCNVGEPRYYAFKGPNRGPWRDLLSYSSALIDVGLARLPPADDPVPHQQPSYQGAVSEHLELLGLGQALFPKLIQHPLIQSNAAPTLFHPDLHKRNIFVSEDDPTVVTGFIDWQSTCIEPAFYYADDVPDFAKPPVDETSEGTEESLCSQAFEAGLGLLAPRLAAVRKIDEILLRPFRYCHRTWKDGVVPFTHELMQLRDHWQDFGFKEGCPIPVLGSEEMRIYQERLDIYDKMLAVRQDIVETLGVEQDGWIPEDRWEEVKEAHQRIYEAVLAAMESEKDRQDMKMMWPFDGVKA</sequence>